<dbReference type="AlphaFoldDB" id="A0A1Q2HM44"/>
<evidence type="ECO:0000256" key="9">
    <source>
        <dbReference type="HAMAP-Rule" id="MF_01471"/>
    </source>
</evidence>
<dbReference type="InterPro" id="IPR019199">
    <property type="entry name" value="Virulence_VapD/CRISPR_Cas2"/>
</dbReference>
<protein>
    <recommendedName>
        <fullName evidence="9">CRISPR-associated endoribonuclease Cas2</fullName>
        <ecNumber evidence="9">3.1.-.-</ecNumber>
    </recommendedName>
</protein>
<gene>
    <name evidence="9 10" type="primary">cas2</name>
    <name evidence="10" type="ORF">L21SP3_00117</name>
</gene>
<dbReference type="GO" id="GO:0016787">
    <property type="term" value="F:hydrolase activity"/>
    <property type="evidence" value="ECO:0007669"/>
    <property type="project" value="UniProtKB-KW"/>
</dbReference>
<evidence type="ECO:0000256" key="5">
    <source>
        <dbReference type="ARBA" id="ARBA00022759"/>
    </source>
</evidence>
<dbReference type="KEGG" id="pbu:L21SP3_00117"/>
<keyword evidence="7 9" id="KW-0460">Magnesium</keyword>
<dbReference type="GO" id="GO:0004521">
    <property type="term" value="F:RNA endonuclease activity"/>
    <property type="evidence" value="ECO:0007669"/>
    <property type="project" value="InterPro"/>
</dbReference>
<comment type="function">
    <text evidence="9">CRISPR (clustered regularly interspaced short palindromic repeat), is an adaptive immune system that provides protection against mobile genetic elements (viruses, transposable elements and conjugative plasmids). CRISPR clusters contain sequences complementary to antecedent mobile elements and target invading nucleic acids. CRISPR clusters are transcribed and processed into CRISPR RNA (crRNA). Functions as a ssRNA-specific endoribonuclease. Involved in the integration of spacer DNA into the CRISPR cassette.</text>
</comment>
<dbReference type="Gene3D" id="3.30.70.240">
    <property type="match status" value="1"/>
</dbReference>
<dbReference type="GO" id="GO:0046872">
    <property type="term" value="F:metal ion binding"/>
    <property type="evidence" value="ECO:0007669"/>
    <property type="project" value="UniProtKB-UniRule"/>
</dbReference>
<keyword evidence="6 9" id="KW-0378">Hydrolase</keyword>
<keyword evidence="11" id="KW-1185">Reference proteome</keyword>
<dbReference type="GO" id="GO:0051607">
    <property type="term" value="P:defense response to virus"/>
    <property type="evidence" value="ECO:0007669"/>
    <property type="project" value="UniProtKB-UniRule"/>
</dbReference>
<evidence type="ECO:0000256" key="3">
    <source>
        <dbReference type="ARBA" id="ARBA00022722"/>
    </source>
</evidence>
<comment type="similarity">
    <text evidence="2 9">Belongs to the CRISPR-associated endoribonuclease Cas2 protein family.</text>
</comment>
<dbReference type="EC" id="3.1.-.-" evidence="9"/>
<evidence type="ECO:0000256" key="1">
    <source>
        <dbReference type="ARBA" id="ARBA00001946"/>
    </source>
</evidence>
<keyword evidence="3 9" id="KW-0540">Nuclease</keyword>
<dbReference type="InterPro" id="IPR021127">
    <property type="entry name" value="CRISPR_associated_Cas2"/>
</dbReference>
<dbReference type="NCBIfam" id="TIGR01573">
    <property type="entry name" value="cas2"/>
    <property type="match status" value="1"/>
</dbReference>
<evidence type="ECO:0000313" key="10">
    <source>
        <dbReference type="EMBL" id="AQQ08341.1"/>
    </source>
</evidence>
<keyword evidence="5 9" id="KW-0255">Endonuclease</keyword>
<evidence type="ECO:0000256" key="4">
    <source>
        <dbReference type="ARBA" id="ARBA00022723"/>
    </source>
</evidence>
<evidence type="ECO:0000256" key="2">
    <source>
        <dbReference type="ARBA" id="ARBA00009959"/>
    </source>
</evidence>
<evidence type="ECO:0000256" key="7">
    <source>
        <dbReference type="ARBA" id="ARBA00022842"/>
    </source>
</evidence>
<dbReference type="RefSeq" id="WP_077538518.1">
    <property type="nucleotide sequence ID" value="NZ_CP019633.1"/>
</dbReference>
<feature type="binding site" evidence="9">
    <location>
        <position position="16"/>
    </location>
    <ligand>
        <name>Mg(2+)</name>
        <dbReference type="ChEBI" id="CHEBI:18420"/>
        <note>catalytic</note>
    </ligand>
</feature>
<dbReference type="GO" id="GO:0043571">
    <property type="term" value="P:maintenance of CRISPR repeat elements"/>
    <property type="evidence" value="ECO:0007669"/>
    <property type="project" value="UniProtKB-UniRule"/>
</dbReference>
<dbReference type="SUPFAM" id="SSF143430">
    <property type="entry name" value="TTP0101/SSO1404-like"/>
    <property type="match status" value="1"/>
</dbReference>
<dbReference type="EMBL" id="CP019633">
    <property type="protein sequence ID" value="AQQ08341.1"/>
    <property type="molecule type" value="Genomic_DNA"/>
</dbReference>
<dbReference type="Pfam" id="PF09827">
    <property type="entry name" value="CRISPR_Cas2"/>
    <property type="match status" value="1"/>
</dbReference>
<keyword evidence="8 9" id="KW-0051">Antiviral defense</keyword>
<keyword evidence="4 9" id="KW-0479">Metal-binding</keyword>
<dbReference type="STRING" id="1940790.L21SP3_00117"/>
<dbReference type="HAMAP" id="MF_01471">
    <property type="entry name" value="Cas2"/>
    <property type="match status" value="1"/>
</dbReference>
<dbReference type="Proteomes" id="UP000188273">
    <property type="component" value="Chromosome"/>
</dbReference>
<organism evidence="10 11">
    <name type="scientific">Sedimentisphaera cyanobacteriorum</name>
    <dbReference type="NCBI Taxonomy" id="1940790"/>
    <lineage>
        <taxon>Bacteria</taxon>
        <taxon>Pseudomonadati</taxon>
        <taxon>Planctomycetota</taxon>
        <taxon>Phycisphaerae</taxon>
        <taxon>Sedimentisphaerales</taxon>
        <taxon>Sedimentisphaeraceae</taxon>
        <taxon>Sedimentisphaera</taxon>
    </lineage>
</organism>
<name>A0A1Q2HM44_9BACT</name>
<evidence type="ECO:0000313" key="11">
    <source>
        <dbReference type="Proteomes" id="UP000188273"/>
    </source>
</evidence>
<evidence type="ECO:0000256" key="8">
    <source>
        <dbReference type="ARBA" id="ARBA00023118"/>
    </source>
</evidence>
<sequence>MNLSEYRMMWIYVMFDLPTDTKMARKSYSIFRKNLIKDGFTMVQYSVYERFCPSKENAEVHTRRVENFLPPDGEVRVLVVTDKQYEKMKVFWGKLSRQKPPAPKQLELF</sequence>
<evidence type="ECO:0000256" key="6">
    <source>
        <dbReference type="ARBA" id="ARBA00022801"/>
    </source>
</evidence>
<comment type="subunit">
    <text evidence="9">Homodimer, forms a heterotetramer with a Cas1 homodimer.</text>
</comment>
<accession>A0A1Q2HM44</accession>
<proteinExistence type="inferred from homology"/>
<reference evidence="11" key="1">
    <citation type="submission" date="2017-02" db="EMBL/GenBank/DDBJ databases">
        <title>Comparative genomics and description of representatives of a novel lineage of planctomycetes thriving in anoxic sediments.</title>
        <authorList>
            <person name="Spring S."/>
            <person name="Bunk B."/>
            <person name="Sproer C."/>
            <person name="Klenk H.-P."/>
        </authorList>
    </citation>
    <scope>NUCLEOTIDE SEQUENCE [LARGE SCALE GENOMIC DNA]</scope>
    <source>
        <strain evidence="11">L21-RPul-D3</strain>
    </source>
</reference>
<comment type="cofactor">
    <cofactor evidence="1 9">
        <name>Mg(2+)</name>
        <dbReference type="ChEBI" id="CHEBI:18420"/>
    </cofactor>
</comment>